<comment type="caution">
    <text evidence="1">The sequence shown here is derived from an EMBL/GenBank/DDBJ whole genome shotgun (WGS) entry which is preliminary data.</text>
</comment>
<protein>
    <submittedName>
        <fullName evidence="1">Uncharacterized protein</fullName>
    </submittedName>
</protein>
<accession>A0AAX0MJC1</accession>
<evidence type="ECO:0000313" key="1">
    <source>
        <dbReference type="EMBL" id="OQK04056.1"/>
    </source>
</evidence>
<dbReference type="RefSeq" id="WP_005499602.1">
    <property type="nucleotide sequence ID" value="NZ_CP011885.1"/>
</dbReference>
<dbReference type="AlphaFoldDB" id="A0AAX0MJC1"/>
<gene>
    <name evidence="1" type="ORF">AKG60_02395</name>
</gene>
<evidence type="ECO:0000313" key="2">
    <source>
        <dbReference type="Proteomes" id="UP000191946"/>
    </source>
</evidence>
<keyword evidence="2" id="KW-1185">Reference proteome</keyword>
<dbReference type="Proteomes" id="UP000191946">
    <property type="component" value="Unassembled WGS sequence"/>
</dbReference>
<proteinExistence type="predicted"/>
<name>A0AAX0MJC1_VIBPH</name>
<sequence length="238" mass="26533">MKSYNVTSHVHSNTNVRNLDIENDRDFGNSVTQVREKNATQASKLNRVLSIFNQKKGTESKVKLTKCENKDFSDPRETDFKSLLEAVFTKSKKKSAGDGLKNWHFGVTPAAFGPTPNEVAVRIVERISSQHHYCQDGVIGIKHSKLKAGIAINHSDKTIALVFKRKNETGLQNLFKHKNSQQDYLNASVILNRLMSYAQENLGAYQVVIAGQNQDGKLIAYAASKNESANEKLKTVVV</sequence>
<dbReference type="EMBL" id="LHQV01000003">
    <property type="protein sequence ID" value="OQK04056.1"/>
    <property type="molecule type" value="Genomic_DNA"/>
</dbReference>
<reference evidence="1 2" key="1">
    <citation type="submission" date="2015-08" db="EMBL/GenBank/DDBJ databases">
        <title>Draft Genome Sequences of Vibrio parahaemolyticus Strains.</title>
        <authorList>
            <person name="Gonzalez-Escalona N."/>
            <person name="DePaola A."/>
        </authorList>
    </citation>
    <scope>NUCLEOTIDE SEQUENCE [LARGE SCALE GENOMIC DNA]</scope>
    <source>
        <strain evidence="1 2">CFSAN001621</strain>
    </source>
</reference>
<organism evidence="1 2">
    <name type="scientific">Vibrio parahaemolyticus</name>
    <dbReference type="NCBI Taxonomy" id="670"/>
    <lineage>
        <taxon>Bacteria</taxon>
        <taxon>Pseudomonadati</taxon>
        <taxon>Pseudomonadota</taxon>
        <taxon>Gammaproteobacteria</taxon>
        <taxon>Vibrionales</taxon>
        <taxon>Vibrionaceae</taxon>
        <taxon>Vibrio</taxon>
    </lineage>
</organism>